<accession>A0ABS8TAW2</accession>
<sequence length="106" mass="11834">MEPSSHANRTEVSKIFGSCGWGSDRSDRGTRVVMDLKRGGCGPVRGRGRRLESRAIEQVRLRLVRMMWGGGGVVEREVVRQWAATACMCSLGWWRSCATIGIYPTF</sequence>
<reference evidence="1 2" key="1">
    <citation type="journal article" date="2021" name="BMC Genomics">
        <title>Datura genome reveals duplications of psychoactive alkaloid biosynthetic genes and high mutation rate following tissue culture.</title>
        <authorList>
            <person name="Rajewski A."/>
            <person name="Carter-House D."/>
            <person name="Stajich J."/>
            <person name="Litt A."/>
        </authorList>
    </citation>
    <scope>NUCLEOTIDE SEQUENCE [LARGE SCALE GENOMIC DNA]</scope>
    <source>
        <strain evidence="1">AR-01</strain>
    </source>
</reference>
<gene>
    <name evidence="1" type="ORF">HAX54_006068</name>
</gene>
<evidence type="ECO:0000313" key="1">
    <source>
        <dbReference type="EMBL" id="MCD7468135.1"/>
    </source>
</evidence>
<proteinExistence type="predicted"/>
<organism evidence="1 2">
    <name type="scientific">Datura stramonium</name>
    <name type="common">Jimsonweed</name>
    <name type="synonym">Common thornapple</name>
    <dbReference type="NCBI Taxonomy" id="4076"/>
    <lineage>
        <taxon>Eukaryota</taxon>
        <taxon>Viridiplantae</taxon>
        <taxon>Streptophyta</taxon>
        <taxon>Embryophyta</taxon>
        <taxon>Tracheophyta</taxon>
        <taxon>Spermatophyta</taxon>
        <taxon>Magnoliopsida</taxon>
        <taxon>eudicotyledons</taxon>
        <taxon>Gunneridae</taxon>
        <taxon>Pentapetalae</taxon>
        <taxon>asterids</taxon>
        <taxon>lamiids</taxon>
        <taxon>Solanales</taxon>
        <taxon>Solanaceae</taxon>
        <taxon>Solanoideae</taxon>
        <taxon>Datureae</taxon>
        <taxon>Datura</taxon>
    </lineage>
</organism>
<keyword evidence="2" id="KW-1185">Reference proteome</keyword>
<protein>
    <submittedName>
        <fullName evidence="1">Uncharacterized protein</fullName>
    </submittedName>
</protein>
<evidence type="ECO:0000313" key="2">
    <source>
        <dbReference type="Proteomes" id="UP000823775"/>
    </source>
</evidence>
<dbReference type="EMBL" id="JACEIK010001300">
    <property type="protein sequence ID" value="MCD7468135.1"/>
    <property type="molecule type" value="Genomic_DNA"/>
</dbReference>
<comment type="caution">
    <text evidence="1">The sequence shown here is derived from an EMBL/GenBank/DDBJ whole genome shotgun (WGS) entry which is preliminary data.</text>
</comment>
<name>A0ABS8TAW2_DATST</name>
<dbReference type="Proteomes" id="UP000823775">
    <property type="component" value="Unassembled WGS sequence"/>
</dbReference>